<protein>
    <submittedName>
        <fullName evidence="1">Uncharacterized protein</fullName>
    </submittedName>
</protein>
<organism evidence="1">
    <name type="scientific">viral metagenome</name>
    <dbReference type="NCBI Taxonomy" id="1070528"/>
    <lineage>
        <taxon>unclassified sequences</taxon>
        <taxon>metagenomes</taxon>
        <taxon>organismal metagenomes</taxon>
    </lineage>
</organism>
<dbReference type="EMBL" id="MN739435">
    <property type="protein sequence ID" value="QHT04580.1"/>
    <property type="molecule type" value="Genomic_DNA"/>
</dbReference>
<accession>A0A6C0CL04</accession>
<sequence>MHQLLSYQTFKQDYSIYGAKEMLVEVETTLTKEDWLKCDYAKVQKDHSNVFDLTSEECEMDLITEMTFNGCRPVSIGIHDFGEIEWNAGPDIEIKVCIPLGLVANNIIYVKTNGQNSSEETIPSITLKGFKTMEYNIRQYFMTMEGVLCDISEGCSGYLYMKHSSQKIAEYMAKQYIEDKMFICDFITSIDEIRTFDGCISISDKYPINIPKRELQPYKNTPSPFFPKSRCDQIPFYMSYTDFQPKWKGDQSKGVRILSDLLSCKYFAKSKPKISVSESTPSNKVFIPKVFDVVTKIKIEGEMLKNIMEVNFYPLPFEIPTGEWVDVCIPMWLLHFCDCNLYIKGKLLIQGFYVSNTVRENGYKYAPSTGMYVNVADKKYTKGVYLYIFDSMPMTTKKVLGNPDLTRLLL</sequence>
<proteinExistence type="predicted"/>
<evidence type="ECO:0000313" key="1">
    <source>
        <dbReference type="EMBL" id="QHT04580.1"/>
    </source>
</evidence>
<reference evidence="1" key="1">
    <citation type="journal article" date="2020" name="Nature">
        <title>Giant virus diversity and host interactions through global metagenomics.</title>
        <authorList>
            <person name="Schulz F."/>
            <person name="Roux S."/>
            <person name="Paez-Espino D."/>
            <person name="Jungbluth S."/>
            <person name="Walsh D.A."/>
            <person name="Denef V.J."/>
            <person name="McMahon K.D."/>
            <person name="Konstantinidis K.T."/>
            <person name="Eloe-Fadrosh E.A."/>
            <person name="Kyrpides N.C."/>
            <person name="Woyke T."/>
        </authorList>
    </citation>
    <scope>NUCLEOTIDE SEQUENCE</scope>
    <source>
        <strain evidence="1">GVMAG-M-3300021343-4</strain>
    </source>
</reference>
<dbReference type="AlphaFoldDB" id="A0A6C0CL04"/>
<name>A0A6C0CL04_9ZZZZ</name>